<gene>
    <name evidence="1" type="ORF">GmarT_29840</name>
</gene>
<proteinExistence type="predicted"/>
<dbReference type="Proteomes" id="UP000322887">
    <property type="component" value="Chromosome"/>
</dbReference>
<evidence type="ECO:0008006" key="3">
    <source>
        <dbReference type="Google" id="ProtNLM"/>
    </source>
</evidence>
<dbReference type="EMBL" id="CP042910">
    <property type="protein sequence ID" value="QEG17106.1"/>
    <property type="molecule type" value="Genomic_DNA"/>
</dbReference>
<evidence type="ECO:0000313" key="1">
    <source>
        <dbReference type="EMBL" id="QEG17106.1"/>
    </source>
</evidence>
<keyword evidence="2" id="KW-1185">Reference proteome</keyword>
<accession>A0ABX5YN39</accession>
<reference evidence="1 2" key="1">
    <citation type="submission" date="2019-08" db="EMBL/GenBank/DDBJ databases">
        <title>Deep-cultivation of Planctomycetes and their phenomic and genomic characterization uncovers novel biology.</title>
        <authorList>
            <person name="Wiegand S."/>
            <person name="Jogler M."/>
            <person name="Boedeker C."/>
            <person name="Pinto D."/>
            <person name="Vollmers J."/>
            <person name="Rivas-Marin E."/>
            <person name="Kohn T."/>
            <person name="Peeters S.H."/>
            <person name="Heuer A."/>
            <person name="Rast P."/>
            <person name="Oberbeckmann S."/>
            <person name="Bunk B."/>
            <person name="Jeske O."/>
            <person name="Meyerdierks A."/>
            <person name="Storesund J.E."/>
            <person name="Kallscheuer N."/>
            <person name="Luecker S."/>
            <person name="Lage O.M."/>
            <person name="Pohl T."/>
            <person name="Merkel B.J."/>
            <person name="Hornburger P."/>
            <person name="Mueller R.-W."/>
            <person name="Bruemmer F."/>
            <person name="Labrenz M."/>
            <person name="Spormann A.M."/>
            <person name="Op den Camp H."/>
            <person name="Overmann J."/>
            <person name="Amann R."/>
            <person name="Jetten M.S.M."/>
            <person name="Mascher T."/>
            <person name="Medema M.H."/>
            <person name="Devos D.P."/>
            <person name="Kaster A.-K."/>
            <person name="Ovreas L."/>
            <person name="Rohde M."/>
            <person name="Galperin M.Y."/>
            <person name="Jogler C."/>
        </authorList>
    </citation>
    <scope>NUCLEOTIDE SEQUENCE [LARGE SCALE GENOMIC DNA]</scope>
    <source>
        <strain evidence="1 2">DSM 8797</strain>
    </source>
</reference>
<protein>
    <recommendedName>
        <fullName evidence="3">Zinc-finger domain-containing protein</fullName>
    </recommendedName>
</protein>
<organism evidence="1 2">
    <name type="scientific">Gimesia maris</name>
    <dbReference type="NCBI Taxonomy" id="122"/>
    <lineage>
        <taxon>Bacteria</taxon>
        <taxon>Pseudomonadati</taxon>
        <taxon>Planctomycetota</taxon>
        <taxon>Planctomycetia</taxon>
        <taxon>Planctomycetales</taxon>
        <taxon>Planctomycetaceae</taxon>
        <taxon>Gimesia</taxon>
    </lineage>
</organism>
<sequence>MTMNHLTPESDNPADRDLNWIAFQYVTNELSADDSQKFESLLAENQSAREALAQATRLMEGLHAIESMPVTVTPRIHPVAHRRVLKWTLASCSVAVMLFLAISLLPESQTPETELVSQSTLTDASEEDLEHLLSLWSESAEDNQLISQNTTTESVDGLDQQTTLAESHSLDIPDWLYTAVALPDESVN</sequence>
<name>A0ABX5YN39_9PLAN</name>
<evidence type="ECO:0000313" key="2">
    <source>
        <dbReference type="Proteomes" id="UP000322887"/>
    </source>
</evidence>